<dbReference type="Pfam" id="PF09851">
    <property type="entry name" value="SHOCT"/>
    <property type="match status" value="1"/>
</dbReference>
<organism evidence="2 3">
    <name type="scientific">Candidatus Methylumidiphilus alinenensis</name>
    <dbReference type="NCBI Taxonomy" id="2202197"/>
    <lineage>
        <taxon>Bacteria</taxon>
        <taxon>Pseudomonadati</taxon>
        <taxon>Pseudomonadota</taxon>
        <taxon>Gammaproteobacteria</taxon>
        <taxon>Methylococcales</taxon>
        <taxon>Candidatus Methylumidiphilus</taxon>
    </lineage>
</organism>
<name>A0A2W4TFG9_9GAMM</name>
<gene>
    <name evidence="2" type="ORF">DM484_04795</name>
</gene>
<comment type="caution">
    <text evidence="2">The sequence shown here is derived from an EMBL/GenBank/DDBJ whole genome shotgun (WGS) entry which is preliminary data.</text>
</comment>
<evidence type="ECO:0000313" key="3">
    <source>
        <dbReference type="Proteomes" id="UP000249396"/>
    </source>
</evidence>
<dbReference type="AlphaFoldDB" id="A0A2W4TFG9"/>
<proteinExistence type="predicted"/>
<dbReference type="Proteomes" id="UP000249396">
    <property type="component" value="Unassembled WGS sequence"/>
</dbReference>
<accession>A0A2W4TFG9</accession>
<protein>
    <recommendedName>
        <fullName evidence="1">SHOCT domain-containing protein</fullName>
    </recommendedName>
</protein>
<evidence type="ECO:0000313" key="2">
    <source>
        <dbReference type="EMBL" id="PZN83284.1"/>
    </source>
</evidence>
<reference evidence="2 3" key="1">
    <citation type="journal article" date="2018" name="Aquat. Microb. Ecol.">
        <title>Gammaproteobacterial methanotrophs dominate.</title>
        <authorList>
            <person name="Rissanen A.J."/>
            <person name="Saarenheimo J."/>
            <person name="Tiirola M."/>
            <person name="Peura S."/>
            <person name="Aalto S.L."/>
            <person name="Karvinen A."/>
            <person name="Nykanen H."/>
        </authorList>
    </citation>
    <scope>NUCLEOTIDE SEQUENCE [LARGE SCALE GENOMIC DNA]</scope>
    <source>
        <strain evidence="2">AMbin10</strain>
    </source>
</reference>
<feature type="domain" description="SHOCT" evidence="1">
    <location>
        <begin position="203"/>
        <end position="229"/>
    </location>
</feature>
<dbReference type="InterPro" id="IPR018649">
    <property type="entry name" value="SHOCT"/>
</dbReference>
<sequence length="232" mass="24728">MTMLHAVNNGGGTMAQFSHPELGGSGQWMQGGMTMVGDMFNNTLKAKVDNLCCELAGLLANQPLFEPPVQSQTQNQGGNSGVSLFVDGGGNSWWPSDLGSPSSSGSQNNIRYAIFPNQRRLAIDNNGQVSVYDTLDHQIGGVGQQQGYDASVTFTSQYGVVSVANLPLLRPAGFSPPDNVQPSYLSDATQQSSNADEGDIFAKIERLAELRQRGILSDAEFASKKAELLGRL</sequence>
<dbReference type="EMBL" id="QJPH01000189">
    <property type="protein sequence ID" value="PZN83284.1"/>
    <property type="molecule type" value="Genomic_DNA"/>
</dbReference>
<evidence type="ECO:0000259" key="1">
    <source>
        <dbReference type="Pfam" id="PF09851"/>
    </source>
</evidence>